<keyword evidence="6 9" id="KW-1133">Transmembrane helix</keyword>
<feature type="transmembrane region" description="Helical" evidence="9">
    <location>
        <begin position="244"/>
        <end position="262"/>
    </location>
</feature>
<dbReference type="OrthoDB" id="5982228at2759"/>
<protein>
    <recommendedName>
        <fullName evidence="12">Polyamine transporter</fullName>
    </recommendedName>
</protein>
<evidence type="ECO:0000256" key="4">
    <source>
        <dbReference type="ARBA" id="ARBA00022692"/>
    </source>
</evidence>
<name>S8DHI2_9LAMI</name>
<dbReference type="PANTHER" id="PTHR45826">
    <property type="entry name" value="POLYAMINE TRANSPORTER PUT1"/>
    <property type="match status" value="1"/>
</dbReference>
<keyword evidence="4 9" id="KW-0812">Transmembrane</keyword>
<evidence type="ECO:0000313" key="11">
    <source>
        <dbReference type="Proteomes" id="UP000015453"/>
    </source>
</evidence>
<evidence type="ECO:0000256" key="5">
    <source>
        <dbReference type="ARBA" id="ARBA00022847"/>
    </source>
</evidence>
<dbReference type="InterPro" id="IPR002293">
    <property type="entry name" value="AA/rel_permease1"/>
</dbReference>
<proteinExistence type="inferred from homology"/>
<keyword evidence="3" id="KW-1003">Cell membrane</keyword>
<evidence type="ECO:0000256" key="1">
    <source>
        <dbReference type="ARBA" id="ARBA00004651"/>
    </source>
</evidence>
<comment type="subcellular location">
    <subcellularLocation>
        <location evidence="1">Cell membrane</location>
        <topology evidence="1">Multi-pass membrane protein</topology>
    </subcellularLocation>
</comment>
<dbReference type="EMBL" id="AUSU01006249">
    <property type="protein sequence ID" value="EPS62293.1"/>
    <property type="molecule type" value="Genomic_DNA"/>
</dbReference>
<dbReference type="GO" id="GO:0005886">
    <property type="term" value="C:plasma membrane"/>
    <property type="evidence" value="ECO:0007669"/>
    <property type="project" value="UniProtKB-SubCell"/>
</dbReference>
<dbReference type="PANTHER" id="PTHR45826:SF8">
    <property type="entry name" value="CATIONIC AMINO ACID TRANSPORTER"/>
    <property type="match status" value="1"/>
</dbReference>
<comment type="similarity">
    <text evidence="8">Belongs to the amino acid-polyamine-organocation (APC) superfamily. Polyamine:cation symporter (PHS) (TC 2.A.3.12) family.</text>
</comment>
<dbReference type="InterPro" id="IPR044566">
    <property type="entry name" value="RMV1-like"/>
</dbReference>
<keyword evidence="5" id="KW-0769">Symport</keyword>
<organism evidence="10 11">
    <name type="scientific">Genlisea aurea</name>
    <dbReference type="NCBI Taxonomy" id="192259"/>
    <lineage>
        <taxon>Eukaryota</taxon>
        <taxon>Viridiplantae</taxon>
        <taxon>Streptophyta</taxon>
        <taxon>Embryophyta</taxon>
        <taxon>Tracheophyta</taxon>
        <taxon>Spermatophyta</taxon>
        <taxon>Magnoliopsida</taxon>
        <taxon>eudicotyledons</taxon>
        <taxon>Gunneridae</taxon>
        <taxon>Pentapetalae</taxon>
        <taxon>asterids</taxon>
        <taxon>lamiids</taxon>
        <taxon>Lamiales</taxon>
        <taxon>Lentibulariaceae</taxon>
        <taxon>Genlisea</taxon>
    </lineage>
</organism>
<feature type="transmembrane region" description="Helical" evidence="9">
    <location>
        <begin position="187"/>
        <end position="205"/>
    </location>
</feature>
<evidence type="ECO:0000256" key="3">
    <source>
        <dbReference type="ARBA" id="ARBA00022475"/>
    </source>
</evidence>
<dbReference type="AlphaFoldDB" id="S8DHI2"/>
<evidence type="ECO:0000256" key="7">
    <source>
        <dbReference type="ARBA" id="ARBA00023136"/>
    </source>
</evidence>
<keyword evidence="11" id="KW-1185">Reference proteome</keyword>
<keyword evidence="2" id="KW-0813">Transport</keyword>
<comment type="caution">
    <text evidence="10">The sequence shown here is derived from an EMBL/GenBank/DDBJ whole genome shotgun (WGS) entry which is preliminary data.</text>
</comment>
<feature type="transmembrane region" description="Helical" evidence="9">
    <location>
        <begin position="160"/>
        <end position="181"/>
    </location>
</feature>
<dbReference type="GO" id="GO:0015203">
    <property type="term" value="F:polyamine transmembrane transporter activity"/>
    <property type="evidence" value="ECO:0007669"/>
    <property type="project" value="UniProtKB-ARBA"/>
</dbReference>
<dbReference type="Proteomes" id="UP000015453">
    <property type="component" value="Unassembled WGS sequence"/>
</dbReference>
<evidence type="ECO:0000256" key="2">
    <source>
        <dbReference type="ARBA" id="ARBA00022448"/>
    </source>
</evidence>
<dbReference type="GO" id="GO:0015293">
    <property type="term" value="F:symporter activity"/>
    <property type="evidence" value="ECO:0007669"/>
    <property type="project" value="UniProtKB-KW"/>
</dbReference>
<feature type="non-terminal residue" evidence="10">
    <location>
        <position position="272"/>
    </location>
</feature>
<evidence type="ECO:0000256" key="9">
    <source>
        <dbReference type="SAM" id="Phobius"/>
    </source>
</evidence>
<evidence type="ECO:0000256" key="6">
    <source>
        <dbReference type="ARBA" id="ARBA00022989"/>
    </source>
</evidence>
<sequence>IVMSFFAIPKLRPRRWISLGQKGVKRDWSLYFNTLFWNLNYWDSVSTMAGEVENPKKNFPLAMFYAVILTSLGYIIPLIAGTGAVELDQSEWQAGFLSTVAQMITGDWLKVWIDLGAVLSSIGLFEAQLSSSGYQLQGMAELAFLPTFFGWRAKWFNTPWVGIVVSTAIALGMSYMSYTTIVSSANFVYSLGMILEFASFLWLRWKLPQKNRPYKVPFRLPLLCVMCAVPVGFLIFIMTLATRMVYLVSGVMTAAGILWYLLMKLLRSKKWL</sequence>
<gene>
    <name evidence="10" type="ORF">M569_12499</name>
</gene>
<dbReference type="Pfam" id="PF13520">
    <property type="entry name" value="AA_permease_2"/>
    <property type="match status" value="1"/>
</dbReference>
<evidence type="ECO:0000313" key="10">
    <source>
        <dbReference type="EMBL" id="EPS62293.1"/>
    </source>
</evidence>
<evidence type="ECO:0008006" key="12">
    <source>
        <dbReference type="Google" id="ProtNLM"/>
    </source>
</evidence>
<feature type="transmembrane region" description="Helical" evidence="9">
    <location>
        <begin position="217"/>
        <end position="238"/>
    </location>
</feature>
<keyword evidence="7 9" id="KW-0472">Membrane</keyword>
<accession>S8DHI2</accession>
<dbReference type="Gene3D" id="1.20.1740.10">
    <property type="entry name" value="Amino acid/polyamine transporter I"/>
    <property type="match status" value="1"/>
</dbReference>
<feature type="transmembrane region" description="Helical" evidence="9">
    <location>
        <begin position="62"/>
        <end position="80"/>
    </location>
</feature>
<evidence type="ECO:0000256" key="8">
    <source>
        <dbReference type="ARBA" id="ARBA00024041"/>
    </source>
</evidence>
<feature type="non-terminal residue" evidence="10">
    <location>
        <position position="1"/>
    </location>
</feature>
<reference evidence="10 11" key="1">
    <citation type="journal article" date="2013" name="BMC Genomics">
        <title>The miniature genome of a carnivorous plant Genlisea aurea contains a low number of genes and short non-coding sequences.</title>
        <authorList>
            <person name="Leushkin E.V."/>
            <person name="Sutormin R.A."/>
            <person name="Nabieva E.R."/>
            <person name="Penin A.A."/>
            <person name="Kondrashov A.S."/>
            <person name="Logacheva M.D."/>
        </authorList>
    </citation>
    <scope>NUCLEOTIDE SEQUENCE [LARGE SCALE GENOMIC DNA]</scope>
</reference>